<organism evidence="7 8">
    <name type="scientific">Allorhizobium taibaishanense</name>
    <dbReference type="NCBI Taxonomy" id="887144"/>
    <lineage>
        <taxon>Bacteria</taxon>
        <taxon>Pseudomonadati</taxon>
        <taxon>Pseudomonadota</taxon>
        <taxon>Alphaproteobacteria</taxon>
        <taxon>Hyphomicrobiales</taxon>
        <taxon>Rhizobiaceae</taxon>
        <taxon>Rhizobium/Agrobacterium group</taxon>
        <taxon>Allorhizobium</taxon>
    </lineage>
</organism>
<name>A0A1Q9A5Z1_9HYPH</name>
<dbReference type="AlphaFoldDB" id="A0A1Q9A5Z1"/>
<dbReference type="Proteomes" id="UP000185598">
    <property type="component" value="Unassembled WGS sequence"/>
</dbReference>
<comment type="similarity">
    <text evidence="2">Belongs to the polysaccharide deacetylase family.</text>
</comment>
<dbReference type="Proteomes" id="UP000544107">
    <property type="component" value="Unassembled WGS sequence"/>
</dbReference>
<dbReference type="PANTHER" id="PTHR47561:SF1">
    <property type="entry name" value="POLYSACCHARIDE DEACETYLASE FAMILY PROTEIN (AFU_ORTHOLOGUE AFUA_6G05030)"/>
    <property type="match status" value="1"/>
</dbReference>
<accession>A0A1Q9A5Z1</accession>
<proteinExistence type="inferred from homology"/>
<keyword evidence="8" id="KW-1185">Reference proteome</keyword>
<evidence type="ECO:0000313" key="9">
    <source>
        <dbReference type="Proteomes" id="UP000544107"/>
    </source>
</evidence>
<evidence type="ECO:0000256" key="2">
    <source>
        <dbReference type="ARBA" id="ARBA00010973"/>
    </source>
</evidence>
<dbReference type="GO" id="GO:0005975">
    <property type="term" value="P:carbohydrate metabolic process"/>
    <property type="evidence" value="ECO:0007669"/>
    <property type="project" value="InterPro"/>
</dbReference>
<dbReference type="Pfam" id="PF01522">
    <property type="entry name" value="Polysacc_deac_1"/>
    <property type="match status" value="1"/>
</dbReference>
<evidence type="ECO:0000256" key="4">
    <source>
        <dbReference type="ARBA" id="ARBA00032976"/>
    </source>
</evidence>
<dbReference type="InterPro" id="IPR037950">
    <property type="entry name" value="PgdA-like"/>
</dbReference>
<evidence type="ECO:0000256" key="1">
    <source>
        <dbReference type="ARBA" id="ARBA00003236"/>
    </source>
</evidence>
<dbReference type="InterPro" id="IPR011330">
    <property type="entry name" value="Glyco_hydro/deAcase_b/a-brl"/>
</dbReference>
<protein>
    <recommendedName>
        <fullName evidence="3">Chitooligosaccharide deacetylase</fullName>
    </recommendedName>
    <alternativeName>
        <fullName evidence="4">Nodulation protein B</fullName>
    </alternativeName>
</protein>
<dbReference type="EMBL" id="JACIED010000003">
    <property type="protein sequence ID" value="MBB4008900.1"/>
    <property type="molecule type" value="Genomic_DNA"/>
</dbReference>
<evidence type="ECO:0000313" key="6">
    <source>
        <dbReference type="EMBL" id="MBB4008900.1"/>
    </source>
</evidence>
<dbReference type="InterPro" id="IPR002509">
    <property type="entry name" value="NODB_dom"/>
</dbReference>
<dbReference type="OrthoDB" id="9784220at2"/>
<evidence type="ECO:0000256" key="3">
    <source>
        <dbReference type="ARBA" id="ARBA00020071"/>
    </source>
</evidence>
<dbReference type="SUPFAM" id="SSF88713">
    <property type="entry name" value="Glycoside hydrolase/deacetylase"/>
    <property type="match status" value="1"/>
</dbReference>
<evidence type="ECO:0000313" key="8">
    <source>
        <dbReference type="Proteomes" id="UP000185598"/>
    </source>
</evidence>
<dbReference type="RefSeq" id="WP_075613886.1">
    <property type="nucleotide sequence ID" value="NZ_JACIED010000003.1"/>
</dbReference>
<dbReference type="PANTHER" id="PTHR47561">
    <property type="entry name" value="POLYSACCHARIDE DEACETYLASE FAMILY PROTEIN (AFU_ORTHOLOGUE AFUA_6G05030)"/>
    <property type="match status" value="1"/>
</dbReference>
<reference evidence="7 8" key="1">
    <citation type="submission" date="2016-09" db="EMBL/GenBank/DDBJ databases">
        <title>Rhizobium oryziradicis sp. nov., isolated from the root of rice.</title>
        <authorList>
            <person name="Zhao J."/>
            <person name="Zhang X."/>
        </authorList>
    </citation>
    <scope>NUCLEOTIDE SEQUENCE [LARGE SCALE GENOMIC DNA]</scope>
    <source>
        <strain evidence="7 8">14971</strain>
    </source>
</reference>
<comment type="function">
    <text evidence="1">Is involved in generating a small heat-stable compound (Nod), an acylated oligomer of N-acetylglucosamine, that stimulates mitosis in various plant protoplasts.</text>
</comment>
<comment type="caution">
    <text evidence="7">The sequence shown here is derived from an EMBL/GenBank/DDBJ whole genome shotgun (WGS) entry which is preliminary data.</text>
</comment>
<dbReference type="CDD" id="cd10938">
    <property type="entry name" value="CE4_HpPgdA_like"/>
    <property type="match status" value="1"/>
</dbReference>
<reference evidence="6 9" key="2">
    <citation type="submission" date="2020-08" db="EMBL/GenBank/DDBJ databases">
        <title>Genomic Encyclopedia of Type Strains, Phase IV (KMG-IV): sequencing the most valuable type-strain genomes for metagenomic binning, comparative biology and taxonomic classification.</title>
        <authorList>
            <person name="Goeker M."/>
        </authorList>
    </citation>
    <scope>NUCLEOTIDE SEQUENCE [LARGE SCALE GENOMIC DNA]</scope>
    <source>
        <strain evidence="6 9">DSM 100021</strain>
    </source>
</reference>
<dbReference type="Gene3D" id="3.20.20.370">
    <property type="entry name" value="Glycoside hydrolase/deacetylase"/>
    <property type="match status" value="1"/>
</dbReference>
<dbReference type="PROSITE" id="PS51677">
    <property type="entry name" value="NODB"/>
    <property type="match status" value="1"/>
</dbReference>
<gene>
    <name evidence="7" type="ORF">BJF91_11645</name>
    <name evidence="6" type="ORF">GGQ71_003180</name>
</gene>
<feature type="domain" description="NodB homology" evidence="5">
    <location>
        <begin position="29"/>
        <end position="276"/>
    </location>
</feature>
<dbReference type="GO" id="GO:0016810">
    <property type="term" value="F:hydrolase activity, acting on carbon-nitrogen (but not peptide) bonds"/>
    <property type="evidence" value="ECO:0007669"/>
    <property type="project" value="InterPro"/>
</dbReference>
<sequence>MAKEIFCSFGIDVDAVAGWLGSYGGEDSPDDISRGLFAGEVGAPRLLKLFERFGIKTTWFIPGHSIETFPEQMQAVADAGHEIGIHGYTHENPIAMTREQETEVLDKCIELVTKLSGKRPTGYVAPWWEFSNVTNELLLERGIKYDHSLMHNDFTPYYVRVGDSWTKIDYSKKPADWMVPLKRGHETDLIEIPASWYLDDLPPMMFIKKSPNSHGFVNPHDIEQIWRDQFDWVYREMDYAVFPITIHPDVAGRPQVLMMLERLYAHMSKHPGVKFVTMNEIADDFAKRFPRKK</sequence>
<evidence type="ECO:0000259" key="5">
    <source>
        <dbReference type="PROSITE" id="PS51677"/>
    </source>
</evidence>
<dbReference type="STRING" id="887144.BJF91_11645"/>
<dbReference type="EMBL" id="MKIN01000021">
    <property type="protein sequence ID" value="OLP49995.1"/>
    <property type="molecule type" value="Genomic_DNA"/>
</dbReference>
<evidence type="ECO:0000313" key="7">
    <source>
        <dbReference type="EMBL" id="OLP49995.1"/>
    </source>
</evidence>